<organism evidence="3">
    <name type="scientific">Kwoniella dejecticola CBS 10117</name>
    <dbReference type="NCBI Taxonomy" id="1296121"/>
    <lineage>
        <taxon>Eukaryota</taxon>
        <taxon>Fungi</taxon>
        <taxon>Dikarya</taxon>
        <taxon>Basidiomycota</taxon>
        <taxon>Agaricomycotina</taxon>
        <taxon>Tremellomycetes</taxon>
        <taxon>Tremellales</taxon>
        <taxon>Cryptococcaceae</taxon>
        <taxon>Kwoniella</taxon>
    </lineage>
</organism>
<evidence type="ECO:0000313" key="3">
    <source>
        <dbReference type="EMBL" id="OBR86903.1"/>
    </source>
</evidence>
<reference evidence="3" key="1">
    <citation type="submission" date="2013-07" db="EMBL/GenBank/DDBJ databases">
        <title>The Genome Sequence of Cryptococcus dejecticola CBS10117.</title>
        <authorList>
            <consortium name="The Broad Institute Genome Sequencing Platform"/>
            <person name="Cuomo C."/>
            <person name="Litvintseva A."/>
            <person name="Chen Y."/>
            <person name="Heitman J."/>
            <person name="Sun S."/>
            <person name="Springer D."/>
            <person name="Dromer F."/>
            <person name="Young S.K."/>
            <person name="Zeng Q."/>
            <person name="Gargeya S."/>
            <person name="Fitzgerald M."/>
            <person name="Abouelleil A."/>
            <person name="Alvarado L."/>
            <person name="Berlin A.M."/>
            <person name="Chapman S.B."/>
            <person name="Dewar J."/>
            <person name="Goldberg J."/>
            <person name="Griggs A."/>
            <person name="Gujja S."/>
            <person name="Hansen M."/>
            <person name="Howarth C."/>
            <person name="Imamovic A."/>
            <person name="Larimer J."/>
            <person name="McCowan C."/>
            <person name="Murphy C."/>
            <person name="Pearson M."/>
            <person name="Priest M."/>
            <person name="Roberts A."/>
            <person name="Saif S."/>
            <person name="Shea T."/>
            <person name="Sykes S."/>
            <person name="Wortman J."/>
            <person name="Nusbaum C."/>
            <person name="Birren B."/>
        </authorList>
    </citation>
    <scope>NUCLEOTIDE SEQUENCE [LARGE SCALE GENOMIC DNA]</scope>
    <source>
        <strain evidence="3">CBS 10117</strain>
    </source>
</reference>
<keyword evidence="3" id="KW-0540">Nuclease</keyword>
<dbReference type="InterPro" id="IPR036691">
    <property type="entry name" value="Endo/exonu/phosph_ase_sf"/>
</dbReference>
<accession>A0A1A6AA22</accession>
<dbReference type="SUPFAM" id="SSF56219">
    <property type="entry name" value="DNase I-like"/>
    <property type="match status" value="1"/>
</dbReference>
<proteinExistence type="predicted"/>
<dbReference type="InterPro" id="IPR050410">
    <property type="entry name" value="CCR4/nocturin_mRNA_transcr"/>
</dbReference>
<gene>
    <name evidence="3" type="ORF">I303_02924</name>
    <name evidence="4" type="ORF">I303_102904</name>
</gene>
<feature type="region of interest" description="Disordered" evidence="1">
    <location>
        <begin position="273"/>
        <end position="351"/>
    </location>
</feature>
<reference evidence="4" key="3">
    <citation type="submission" date="2024-02" db="EMBL/GenBank/DDBJ databases">
        <title>Comparative genomics of Cryptococcus and Kwoniella reveals pathogenesis evolution and contrasting modes of karyotype evolution via chromosome fusion or intercentromeric recombination.</title>
        <authorList>
            <person name="Coelho M.A."/>
            <person name="David-Palma M."/>
            <person name="Shea T."/>
            <person name="Bowers K."/>
            <person name="McGinley-Smith S."/>
            <person name="Mohammad A.W."/>
            <person name="Gnirke A."/>
            <person name="Yurkov A.M."/>
            <person name="Nowrousian M."/>
            <person name="Sun S."/>
            <person name="Cuomo C.A."/>
            <person name="Heitman J."/>
        </authorList>
    </citation>
    <scope>NUCLEOTIDE SEQUENCE</scope>
    <source>
        <strain evidence="4">CBS 10117</strain>
    </source>
</reference>
<dbReference type="RefSeq" id="XP_018264745.1">
    <property type="nucleotide sequence ID" value="XM_018406251.1"/>
</dbReference>
<dbReference type="InterPro" id="IPR005135">
    <property type="entry name" value="Endo/exonuclease/phosphatase"/>
</dbReference>
<dbReference type="KEGG" id="kdj:28966623"/>
<evidence type="ECO:0000313" key="5">
    <source>
        <dbReference type="Proteomes" id="UP000078595"/>
    </source>
</evidence>
<dbReference type="PANTHER" id="PTHR12121">
    <property type="entry name" value="CARBON CATABOLITE REPRESSOR PROTEIN 4"/>
    <property type="match status" value="1"/>
</dbReference>
<reference evidence="4" key="2">
    <citation type="submission" date="2013-07" db="EMBL/GenBank/DDBJ databases">
        <authorList>
            <consortium name="The Broad Institute Genome Sequencing Platform"/>
            <person name="Cuomo C."/>
            <person name="Litvintseva A."/>
            <person name="Chen Y."/>
            <person name="Heitman J."/>
            <person name="Sun S."/>
            <person name="Springer D."/>
            <person name="Dromer F."/>
            <person name="Young S.K."/>
            <person name="Zeng Q."/>
            <person name="Gargeya S."/>
            <person name="Fitzgerald M."/>
            <person name="Abouelleil A."/>
            <person name="Alvarado L."/>
            <person name="Berlin A.M."/>
            <person name="Chapman S.B."/>
            <person name="Dewar J."/>
            <person name="Goldberg J."/>
            <person name="Griggs A."/>
            <person name="Gujja S."/>
            <person name="Hansen M."/>
            <person name="Howarth C."/>
            <person name="Imamovic A."/>
            <person name="Larimer J."/>
            <person name="McCowan C."/>
            <person name="Murphy C."/>
            <person name="Pearson M."/>
            <person name="Priest M."/>
            <person name="Roberts A."/>
            <person name="Saif S."/>
            <person name="Shea T."/>
            <person name="Sykes S."/>
            <person name="Wortman J."/>
            <person name="Nusbaum C."/>
            <person name="Birren B."/>
        </authorList>
    </citation>
    <scope>NUCLEOTIDE SEQUENCE</scope>
    <source>
        <strain evidence="4">CBS 10117</strain>
    </source>
</reference>
<dbReference type="AlphaFoldDB" id="A0A1A6AA22"/>
<feature type="compositionally biased region" description="Polar residues" evidence="1">
    <location>
        <begin position="336"/>
        <end position="350"/>
    </location>
</feature>
<dbReference type="OrthoDB" id="276515at2759"/>
<dbReference type="GO" id="GO:0000175">
    <property type="term" value="F:3'-5'-RNA exonuclease activity"/>
    <property type="evidence" value="ECO:0007669"/>
    <property type="project" value="TreeGrafter"/>
</dbReference>
<keyword evidence="5" id="KW-1185">Reference proteome</keyword>
<keyword evidence="3" id="KW-0378">Hydrolase</keyword>
<protein>
    <submittedName>
        <fullName evidence="3">Endonuclease/exonuclease/phosphatase</fullName>
    </submittedName>
</protein>
<dbReference type="GeneID" id="28966623"/>
<dbReference type="GO" id="GO:0004519">
    <property type="term" value="F:endonuclease activity"/>
    <property type="evidence" value="ECO:0007669"/>
    <property type="project" value="UniProtKB-KW"/>
</dbReference>
<evidence type="ECO:0000259" key="2">
    <source>
        <dbReference type="Pfam" id="PF03372"/>
    </source>
</evidence>
<dbReference type="Pfam" id="PF03372">
    <property type="entry name" value="Exo_endo_phos"/>
    <property type="match status" value="1"/>
</dbReference>
<feature type="domain" description="Endonuclease/exonuclease/phosphatase" evidence="2">
    <location>
        <begin position="35"/>
        <end position="326"/>
    </location>
</feature>
<dbReference type="VEuPathDB" id="FungiDB:I303_02924"/>
<evidence type="ECO:0000256" key="1">
    <source>
        <dbReference type="SAM" id="MobiDB-lite"/>
    </source>
</evidence>
<dbReference type="Proteomes" id="UP000078595">
    <property type="component" value="Chromosome 3"/>
</dbReference>
<dbReference type="CDD" id="cd09083">
    <property type="entry name" value="EEP-1"/>
    <property type="match status" value="1"/>
</dbReference>
<keyword evidence="3" id="KW-0255">Endonuclease</keyword>
<name>A0A1A6AA22_9TREE</name>
<dbReference type="STRING" id="1296121.A0A1A6AA22"/>
<evidence type="ECO:0000313" key="4">
    <source>
        <dbReference type="EMBL" id="WWC60333.1"/>
    </source>
</evidence>
<dbReference type="EMBL" id="CP144532">
    <property type="protein sequence ID" value="WWC60333.1"/>
    <property type="molecule type" value="Genomic_DNA"/>
</dbReference>
<dbReference type="EMBL" id="KI894029">
    <property type="protein sequence ID" value="OBR86903.1"/>
    <property type="molecule type" value="Genomic_DNA"/>
</dbReference>
<dbReference type="Gene3D" id="3.60.10.10">
    <property type="entry name" value="Endonuclease/exonuclease/phosphatase"/>
    <property type="match status" value="1"/>
</dbReference>
<dbReference type="PANTHER" id="PTHR12121:SF36">
    <property type="entry name" value="ENDONUCLEASE_EXONUCLEASE_PHOSPHATASE DOMAIN-CONTAINING PROTEIN"/>
    <property type="match status" value="1"/>
</dbReference>
<sequence length="406" mass="45426">MVTRIDPMFLPAHGAASPDVHAQAREREEINLATVNVRYDNGTQSTTPSMIPNPFPANPYREKPWAERKTRLIDCLLSTGDLDIIGFQEVLHSQLLDLRSLLGSNYGHVGVGRDDGQQTGEYSPIFYDQRKFGLVKWGTIWLSPTPERPSKGWDAALPRIATFLTLRRRTASKPRKDTGDGHRGLIHAVNTHYDHLGLKARAQSSLLIRSQIYEWVKKVEREEQVRAEGPVILFGDFNSPPTEEGYRNITSPHALQSNQPSFYFLDSYTHLKRPDGGGDGDGGAAQTRPYGPEHTYTDFVPPGSKNQTRIDFVMLGGEIPTGHSHSESEAEDEGGDQSSGNGIQDANKNTYADRDVHERIQFFRARARGGWKIQNYACIDNFVEGDSAGWTGRWSDHRAVRVSISR</sequence>